<dbReference type="Proteomes" id="UP000190198">
    <property type="component" value="Unassembled WGS sequence"/>
</dbReference>
<evidence type="ECO:0000313" key="2">
    <source>
        <dbReference type="Proteomes" id="UP000190198"/>
    </source>
</evidence>
<reference evidence="1 2" key="1">
    <citation type="submission" date="2016-11" db="EMBL/GenBank/DDBJ databases">
        <title>Mixed transmission modes and dynamic genome evolution in an obligate animal-bacterial symbiosis.</title>
        <authorList>
            <person name="Russell S.L."/>
            <person name="Corbett-Detig R.B."/>
            <person name="Cavanaugh C.M."/>
        </authorList>
    </citation>
    <scope>NUCLEOTIDE SEQUENCE [LARGE SCALE GENOMIC DNA]</scope>
    <source>
        <strain evidence="1">Sp-SM6</strain>
    </source>
</reference>
<dbReference type="AlphaFoldDB" id="A0A1T2L0X6"/>
<accession>A0A1T2L0X6</accession>
<protein>
    <submittedName>
        <fullName evidence="1">Uncharacterized protein</fullName>
    </submittedName>
</protein>
<keyword evidence="2" id="KW-1185">Reference proteome</keyword>
<name>A0A1T2L0X6_9GAMM</name>
<gene>
    <name evidence="1" type="ORF">BOW52_08095</name>
</gene>
<sequence length="79" mass="9199">MLSILLALEAAERVGDKWFDMQTQVPKGEDSWKNWGSKVKNKSVSRNFGRTFGDGYPPSFRDEWESFHYFFFGGVAEVW</sequence>
<dbReference type="EMBL" id="MPRK01000159">
    <property type="protein sequence ID" value="OOZ38749.1"/>
    <property type="molecule type" value="Genomic_DNA"/>
</dbReference>
<proteinExistence type="predicted"/>
<comment type="caution">
    <text evidence="1">The sequence shown here is derived from an EMBL/GenBank/DDBJ whole genome shotgun (WGS) entry which is preliminary data.</text>
</comment>
<organism evidence="1 2">
    <name type="scientific">Solemya elarraichensis gill symbiont</name>
    <dbReference type="NCBI Taxonomy" id="1918949"/>
    <lineage>
        <taxon>Bacteria</taxon>
        <taxon>Pseudomonadati</taxon>
        <taxon>Pseudomonadota</taxon>
        <taxon>Gammaproteobacteria</taxon>
        <taxon>sulfur-oxidizing symbionts</taxon>
    </lineage>
</organism>
<evidence type="ECO:0000313" key="1">
    <source>
        <dbReference type="EMBL" id="OOZ38749.1"/>
    </source>
</evidence>